<name>A0AA40DR42_9PEZI</name>
<organism evidence="1 2">
    <name type="scientific">Lasiosphaeria miniovina</name>
    <dbReference type="NCBI Taxonomy" id="1954250"/>
    <lineage>
        <taxon>Eukaryota</taxon>
        <taxon>Fungi</taxon>
        <taxon>Dikarya</taxon>
        <taxon>Ascomycota</taxon>
        <taxon>Pezizomycotina</taxon>
        <taxon>Sordariomycetes</taxon>
        <taxon>Sordariomycetidae</taxon>
        <taxon>Sordariales</taxon>
        <taxon>Lasiosphaeriaceae</taxon>
        <taxon>Lasiosphaeria</taxon>
    </lineage>
</organism>
<proteinExistence type="predicted"/>
<keyword evidence="2" id="KW-1185">Reference proteome</keyword>
<evidence type="ECO:0000313" key="1">
    <source>
        <dbReference type="EMBL" id="KAK0710182.1"/>
    </source>
</evidence>
<evidence type="ECO:0000313" key="2">
    <source>
        <dbReference type="Proteomes" id="UP001172101"/>
    </source>
</evidence>
<dbReference type="Proteomes" id="UP001172101">
    <property type="component" value="Unassembled WGS sequence"/>
</dbReference>
<comment type="caution">
    <text evidence="1">The sequence shown here is derived from an EMBL/GenBank/DDBJ whole genome shotgun (WGS) entry which is preliminary data.</text>
</comment>
<protein>
    <submittedName>
        <fullName evidence="1">Uncharacterized protein</fullName>
    </submittedName>
</protein>
<reference evidence="1" key="1">
    <citation type="submission" date="2023-06" db="EMBL/GenBank/DDBJ databases">
        <title>Genome-scale phylogeny and comparative genomics of the fungal order Sordariales.</title>
        <authorList>
            <consortium name="Lawrence Berkeley National Laboratory"/>
            <person name="Hensen N."/>
            <person name="Bonometti L."/>
            <person name="Westerberg I."/>
            <person name="Brannstrom I.O."/>
            <person name="Guillou S."/>
            <person name="Cros-Aarteil S."/>
            <person name="Calhoun S."/>
            <person name="Haridas S."/>
            <person name="Kuo A."/>
            <person name="Mondo S."/>
            <person name="Pangilinan J."/>
            <person name="Riley R."/>
            <person name="LaButti K."/>
            <person name="Andreopoulos B."/>
            <person name="Lipzen A."/>
            <person name="Chen C."/>
            <person name="Yanf M."/>
            <person name="Daum C."/>
            <person name="Ng V."/>
            <person name="Clum A."/>
            <person name="Steindorff A."/>
            <person name="Ohm R."/>
            <person name="Martin F."/>
            <person name="Silar P."/>
            <person name="Natvig D."/>
            <person name="Lalanne C."/>
            <person name="Gautier V."/>
            <person name="Ament-velasquez S.L."/>
            <person name="Kruys A."/>
            <person name="Hutchinson M.I."/>
            <person name="Powell A.J."/>
            <person name="Barry K."/>
            <person name="Miller A.N."/>
            <person name="Grigoriev I.V."/>
            <person name="Debuchy R."/>
            <person name="Gladieux P."/>
            <person name="Thoren M.H."/>
            <person name="Johannesson H."/>
        </authorList>
    </citation>
    <scope>NUCLEOTIDE SEQUENCE</scope>
    <source>
        <strain evidence="1">SMH2392-1A</strain>
    </source>
</reference>
<dbReference type="EMBL" id="JAUIRO010000006">
    <property type="protein sequence ID" value="KAK0710182.1"/>
    <property type="molecule type" value="Genomic_DNA"/>
</dbReference>
<dbReference type="GeneID" id="85325944"/>
<gene>
    <name evidence="1" type="ORF">B0T26DRAFT_724287</name>
</gene>
<sequence length="78" mass="9330">MAAPADVSRHIWRLVHLPLTLGLCVWSAIHLNRESEWVRWHQDTWVRINIEPAWKGTELARPELFRKFHGSRKIRKPK</sequence>
<dbReference type="RefSeq" id="XP_060293486.1">
    <property type="nucleotide sequence ID" value="XM_060442674.1"/>
</dbReference>
<accession>A0AA40DR42</accession>
<dbReference type="AlphaFoldDB" id="A0AA40DR42"/>